<keyword evidence="1" id="KW-0812">Transmembrane</keyword>
<dbReference type="HOGENOM" id="CLU_2309327_0_0_1"/>
<dbReference type="RefSeq" id="XP_002427300.1">
    <property type="nucleotide sequence ID" value="XM_002427255.1"/>
</dbReference>
<evidence type="ECO:0000313" key="2">
    <source>
        <dbReference type="EMBL" id="EEB14562.1"/>
    </source>
</evidence>
<gene>
    <name evidence="3" type="primary">8235802</name>
    <name evidence="2" type="ORF">Phum_PHUM308710</name>
</gene>
<keyword evidence="1" id="KW-0472">Membrane</keyword>
<name>E0VMF6_PEDHC</name>
<reference evidence="3" key="3">
    <citation type="submission" date="2021-02" db="UniProtKB">
        <authorList>
            <consortium name="EnsemblMetazoa"/>
        </authorList>
    </citation>
    <scope>IDENTIFICATION</scope>
    <source>
        <strain evidence="3">USDA</strain>
    </source>
</reference>
<organism>
    <name type="scientific">Pediculus humanus subsp. corporis</name>
    <name type="common">Body louse</name>
    <dbReference type="NCBI Taxonomy" id="121224"/>
    <lineage>
        <taxon>Eukaryota</taxon>
        <taxon>Metazoa</taxon>
        <taxon>Ecdysozoa</taxon>
        <taxon>Arthropoda</taxon>
        <taxon>Hexapoda</taxon>
        <taxon>Insecta</taxon>
        <taxon>Pterygota</taxon>
        <taxon>Neoptera</taxon>
        <taxon>Paraneoptera</taxon>
        <taxon>Psocodea</taxon>
        <taxon>Troctomorpha</taxon>
        <taxon>Phthiraptera</taxon>
        <taxon>Anoplura</taxon>
        <taxon>Pediculidae</taxon>
        <taxon>Pediculus</taxon>
    </lineage>
</organism>
<feature type="transmembrane region" description="Helical" evidence="1">
    <location>
        <begin position="20"/>
        <end position="41"/>
    </location>
</feature>
<evidence type="ECO:0000256" key="1">
    <source>
        <dbReference type="SAM" id="Phobius"/>
    </source>
</evidence>
<proteinExistence type="predicted"/>
<sequence length="100" mass="11651">MLHNLFIILWKNLLIRKNHYIATTAEVIIPVGLIILANLALPKFSHEIDNDPMSFDAFEINECNYRHGYYDNIVYEPSTPFIDSLMQKASCYAGYKKSYF</sequence>
<dbReference type="KEGG" id="phu:Phum_PHUM308710"/>
<reference evidence="2" key="1">
    <citation type="submission" date="2007-04" db="EMBL/GenBank/DDBJ databases">
        <title>Annotation of Pediculus humanus corporis strain USDA.</title>
        <authorList>
            <person name="Kirkness E."/>
            <person name="Hannick L."/>
            <person name="Hass B."/>
            <person name="Bruggner R."/>
            <person name="Lawson D."/>
            <person name="Bidwell S."/>
            <person name="Joardar V."/>
            <person name="Caler E."/>
            <person name="Walenz B."/>
            <person name="Inman J."/>
            <person name="Schobel S."/>
            <person name="Galinsky K."/>
            <person name="Amedeo P."/>
            <person name="Strausberg R."/>
        </authorList>
    </citation>
    <scope>NUCLEOTIDE SEQUENCE</scope>
    <source>
        <strain evidence="2">USDA</strain>
    </source>
</reference>
<keyword evidence="1" id="KW-1133">Transmembrane helix</keyword>
<dbReference type="EMBL" id="DS235307">
    <property type="protein sequence ID" value="EEB14562.1"/>
    <property type="molecule type" value="Genomic_DNA"/>
</dbReference>
<dbReference type="InParanoid" id="E0VMF6"/>
<protein>
    <submittedName>
        <fullName evidence="2 3">Uncharacterized protein</fullName>
    </submittedName>
</protein>
<dbReference type="Proteomes" id="UP000009046">
    <property type="component" value="Unassembled WGS sequence"/>
</dbReference>
<reference evidence="2" key="2">
    <citation type="submission" date="2007-04" db="EMBL/GenBank/DDBJ databases">
        <title>The genome of the human body louse.</title>
        <authorList>
            <consortium name="The Human Body Louse Genome Consortium"/>
            <person name="Kirkness E."/>
            <person name="Walenz B."/>
            <person name="Hass B."/>
            <person name="Bruggner R."/>
            <person name="Strausberg R."/>
        </authorList>
    </citation>
    <scope>NUCLEOTIDE SEQUENCE</scope>
    <source>
        <strain evidence="2">USDA</strain>
    </source>
</reference>
<evidence type="ECO:0000313" key="3">
    <source>
        <dbReference type="EnsemblMetazoa" id="PHUM308710-PA"/>
    </source>
</evidence>
<dbReference type="CTD" id="8235802"/>
<dbReference type="VEuPathDB" id="VectorBase:PHUM308710"/>
<dbReference type="GeneID" id="8235802"/>
<accession>E0VMF6</accession>
<dbReference type="AlphaFoldDB" id="E0VMF6"/>
<dbReference type="EnsemblMetazoa" id="PHUM308710-RA">
    <property type="protein sequence ID" value="PHUM308710-PA"/>
    <property type="gene ID" value="PHUM308710"/>
</dbReference>
<evidence type="ECO:0000313" key="4">
    <source>
        <dbReference type="Proteomes" id="UP000009046"/>
    </source>
</evidence>
<keyword evidence="4" id="KW-1185">Reference proteome</keyword>
<dbReference type="EMBL" id="AAZO01003584">
    <property type="status" value="NOT_ANNOTATED_CDS"/>
    <property type="molecule type" value="Genomic_DNA"/>
</dbReference>
<dbReference type="OrthoDB" id="10255969at2759"/>